<dbReference type="SUPFAM" id="SSF52833">
    <property type="entry name" value="Thioredoxin-like"/>
    <property type="match status" value="1"/>
</dbReference>
<dbReference type="InterPro" id="IPR036249">
    <property type="entry name" value="Thioredoxin-like_sf"/>
</dbReference>
<gene>
    <name evidence="2" type="ORF">GTP46_08095</name>
</gene>
<protein>
    <submittedName>
        <fullName evidence="2">TlpA family protein disulfide reductase</fullName>
    </submittedName>
</protein>
<comment type="caution">
    <text evidence="2">The sequence shown here is derived from an EMBL/GenBank/DDBJ whole genome shotgun (WGS) entry which is preliminary data.</text>
</comment>
<name>A0A6L8K9W0_9BURK</name>
<dbReference type="RefSeq" id="WP_161006104.1">
    <property type="nucleotide sequence ID" value="NZ_WWCN01000004.1"/>
</dbReference>
<dbReference type="Proteomes" id="UP000479335">
    <property type="component" value="Unassembled WGS sequence"/>
</dbReference>
<dbReference type="Gene3D" id="3.40.30.10">
    <property type="entry name" value="Glutaredoxin"/>
    <property type="match status" value="1"/>
</dbReference>
<evidence type="ECO:0000256" key="1">
    <source>
        <dbReference type="SAM" id="SignalP"/>
    </source>
</evidence>
<proteinExistence type="predicted"/>
<reference evidence="2 3" key="1">
    <citation type="submission" date="2019-12" db="EMBL/GenBank/DDBJ databases">
        <title>Novel species isolated from a subtropical stream in China.</title>
        <authorList>
            <person name="Lu H."/>
        </authorList>
    </citation>
    <scope>NUCLEOTIDE SEQUENCE [LARGE SCALE GENOMIC DNA]</scope>
    <source>
        <strain evidence="2 3">FT135W</strain>
    </source>
</reference>
<evidence type="ECO:0000313" key="3">
    <source>
        <dbReference type="Proteomes" id="UP000479335"/>
    </source>
</evidence>
<keyword evidence="1" id="KW-0732">Signal</keyword>
<accession>A0A6L8K9W0</accession>
<evidence type="ECO:0000313" key="2">
    <source>
        <dbReference type="EMBL" id="MYM22604.1"/>
    </source>
</evidence>
<dbReference type="EMBL" id="WWCN01000004">
    <property type="protein sequence ID" value="MYM22604.1"/>
    <property type="molecule type" value="Genomic_DNA"/>
</dbReference>
<feature type="signal peptide" evidence="1">
    <location>
        <begin position="1"/>
        <end position="24"/>
    </location>
</feature>
<organism evidence="2 3">
    <name type="scientific">Duganella flavida</name>
    <dbReference type="NCBI Taxonomy" id="2692175"/>
    <lineage>
        <taxon>Bacteria</taxon>
        <taxon>Pseudomonadati</taxon>
        <taxon>Pseudomonadota</taxon>
        <taxon>Betaproteobacteria</taxon>
        <taxon>Burkholderiales</taxon>
        <taxon>Oxalobacteraceae</taxon>
        <taxon>Telluria group</taxon>
        <taxon>Duganella</taxon>
    </lineage>
</organism>
<feature type="chain" id="PRO_5027089833" evidence="1">
    <location>
        <begin position="25"/>
        <end position="171"/>
    </location>
</feature>
<sequence length="171" mass="18476">MNRKLLIMMAALPAIASVCATALASPAVDAFNADGMERILARERGRPFVLLLWSLDCTFCHASMKNLATAQNREGFDVAAVAIETADDPANAAAISAATSQLGKNTSVWAFGDEAPERLRYLVDPAWHGELPRSYWYDAMGQRLAAHSGLITPSYIVEVRHKITGEPASSE</sequence>
<dbReference type="AlphaFoldDB" id="A0A6L8K9W0"/>
<keyword evidence="3" id="KW-1185">Reference proteome</keyword>